<keyword evidence="3" id="KW-1185">Reference proteome</keyword>
<evidence type="ECO:0000313" key="3">
    <source>
        <dbReference type="Proteomes" id="UP001497516"/>
    </source>
</evidence>
<protein>
    <recommendedName>
        <fullName evidence="1">Reverse transcriptase zinc-binding domain-containing protein</fullName>
    </recommendedName>
</protein>
<organism evidence="2 3">
    <name type="scientific">Linum trigynum</name>
    <dbReference type="NCBI Taxonomy" id="586398"/>
    <lineage>
        <taxon>Eukaryota</taxon>
        <taxon>Viridiplantae</taxon>
        <taxon>Streptophyta</taxon>
        <taxon>Embryophyta</taxon>
        <taxon>Tracheophyta</taxon>
        <taxon>Spermatophyta</taxon>
        <taxon>Magnoliopsida</taxon>
        <taxon>eudicotyledons</taxon>
        <taxon>Gunneridae</taxon>
        <taxon>Pentapetalae</taxon>
        <taxon>rosids</taxon>
        <taxon>fabids</taxon>
        <taxon>Malpighiales</taxon>
        <taxon>Linaceae</taxon>
        <taxon>Linum</taxon>
    </lineage>
</organism>
<sequence>MAINSRVTKDRYRELIPKVQKKLSSWKAKKLSLAARLTLVRSVSTSISVYSMQTEMLPSSVCKKIDKINRNFLWGDTEDKKHSHLVGWKKLLEPKENGGAGLRSLRHSNTTLLAKSGWRVLQEKDTLWTQVVQGKYGRNREGCAWNISNGKNTKFWTDIWALQVPLKDVAVSPISEMETQKPVAAYMNDDDQWRVELFQQWLPTDVMDKSTTIATDPLSTEEDRLYWQPTSTGDFTAKSAYRIAFPAPQTTDRQTWKAVWNLQVPKRVRHFIWLGLLHRINTNKRRFERHIAPNPFCPRCVNVPETELYILRDCPTSLFYWTREVSANNMVDFLTADLDKWVRTNILNTKTDSNGVPWASSFSIALWTLWKNRNEGVFNDGSKFLSPHSLRHAIHLKVNLWHYAWMAPSPLQLRGNRKPDRVEADVGWSAPPRGWCKLNVDGASQENPGKAAT</sequence>
<dbReference type="Proteomes" id="UP001497516">
    <property type="component" value="Chromosome 4"/>
</dbReference>
<evidence type="ECO:0000259" key="1">
    <source>
        <dbReference type="Pfam" id="PF13966"/>
    </source>
</evidence>
<accession>A0AAV2EE53</accession>
<name>A0AAV2EE53_9ROSI</name>
<feature type="domain" description="Reverse transcriptase zinc-binding" evidence="1">
    <location>
        <begin position="235"/>
        <end position="321"/>
    </location>
</feature>
<dbReference type="Pfam" id="PF13966">
    <property type="entry name" value="zf-RVT"/>
    <property type="match status" value="1"/>
</dbReference>
<evidence type="ECO:0000313" key="2">
    <source>
        <dbReference type="EMBL" id="CAL1384084.1"/>
    </source>
</evidence>
<dbReference type="EMBL" id="OZ034817">
    <property type="protein sequence ID" value="CAL1384084.1"/>
    <property type="molecule type" value="Genomic_DNA"/>
</dbReference>
<dbReference type="AlphaFoldDB" id="A0AAV2EE53"/>
<dbReference type="InterPro" id="IPR026960">
    <property type="entry name" value="RVT-Znf"/>
</dbReference>
<gene>
    <name evidence="2" type="ORF">LTRI10_LOCUS25318</name>
</gene>
<reference evidence="2 3" key="1">
    <citation type="submission" date="2024-04" db="EMBL/GenBank/DDBJ databases">
        <authorList>
            <person name="Fracassetti M."/>
        </authorList>
    </citation>
    <scope>NUCLEOTIDE SEQUENCE [LARGE SCALE GENOMIC DNA]</scope>
</reference>
<proteinExistence type="predicted"/>
<dbReference type="PANTHER" id="PTHR33116:SF78">
    <property type="entry name" value="OS12G0587133 PROTEIN"/>
    <property type="match status" value="1"/>
</dbReference>
<dbReference type="PANTHER" id="PTHR33116">
    <property type="entry name" value="REVERSE TRANSCRIPTASE ZINC-BINDING DOMAIN-CONTAINING PROTEIN-RELATED-RELATED"/>
    <property type="match status" value="1"/>
</dbReference>